<evidence type="ECO:0000313" key="3">
    <source>
        <dbReference type="EMBL" id="MBK0403238.1"/>
    </source>
</evidence>
<reference evidence="3 4" key="1">
    <citation type="submission" date="2020-12" db="EMBL/GenBank/DDBJ databases">
        <title>Bacterial novel species Adhaeribacter sp. BT258 isolated from soil.</title>
        <authorList>
            <person name="Jung H.-Y."/>
        </authorList>
    </citation>
    <scope>NUCLEOTIDE SEQUENCE [LARGE SCALE GENOMIC DNA]</scope>
    <source>
        <strain evidence="3 4">BT258</strain>
    </source>
</reference>
<feature type="domain" description="Secretion system C-terminal sorting" evidence="2">
    <location>
        <begin position="2733"/>
        <end position="2809"/>
    </location>
</feature>
<dbReference type="Gene3D" id="2.60.40.10">
    <property type="entry name" value="Immunoglobulins"/>
    <property type="match status" value="4"/>
</dbReference>
<feature type="chain" id="PRO_5047171334" evidence="1">
    <location>
        <begin position="24"/>
        <end position="2810"/>
    </location>
</feature>
<keyword evidence="4" id="KW-1185">Reference proteome</keyword>
<proteinExistence type="predicted"/>
<feature type="signal peptide" evidence="1">
    <location>
        <begin position="1"/>
        <end position="23"/>
    </location>
</feature>
<organism evidence="3 4">
    <name type="scientific">Adhaeribacter terrigena</name>
    <dbReference type="NCBI Taxonomy" id="2793070"/>
    <lineage>
        <taxon>Bacteria</taxon>
        <taxon>Pseudomonadati</taxon>
        <taxon>Bacteroidota</taxon>
        <taxon>Cytophagia</taxon>
        <taxon>Cytophagales</taxon>
        <taxon>Hymenobacteraceae</taxon>
        <taxon>Adhaeribacter</taxon>
    </lineage>
</organism>
<comment type="caution">
    <text evidence="3">The sequence shown here is derived from an EMBL/GenBank/DDBJ whole genome shotgun (WGS) entry which is preliminary data.</text>
</comment>
<name>A0ABS1C1M1_9BACT</name>
<protein>
    <submittedName>
        <fullName evidence="3">T9SS type A sorting domain-containing protein</fullName>
    </submittedName>
</protein>
<dbReference type="InterPro" id="IPR013783">
    <property type="entry name" value="Ig-like_fold"/>
</dbReference>
<dbReference type="Pfam" id="PF18962">
    <property type="entry name" value="Por_Secre_tail"/>
    <property type="match status" value="1"/>
</dbReference>
<dbReference type="Proteomes" id="UP000644147">
    <property type="component" value="Unassembled WGS sequence"/>
</dbReference>
<keyword evidence="1" id="KW-0732">Signal</keyword>
<dbReference type="InterPro" id="IPR026444">
    <property type="entry name" value="Secre_tail"/>
</dbReference>
<accession>A0ABS1C1M1</accession>
<dbReference type="NCBIfam" id="TIGR04183">
    <property type="entry name" value="Por_Secre_tail"/>
    <property type="match status" value="1"/>
</dbReference>
<sequence length="2810" mass="303504">MKNNLLLLFATLAWWLFPGQAFSQNCQVNVTASATTIHLGETVSLTASGAVRYVWAPSQELSSSKNATVTTSPSATTTFVVIGTCADSTTSSQAVTITVLPPKLPYFQSFEQNIIGWTTGGTNSSWAWGTPAKNVISGAASGTKAWMNGGLTGQYNANENSWLQSPPFDFTHLYDPELQMRVWWDAETDMDGAILQSSVAGGPWQLVGALGPDWYNSSNVNSRPANQTTGWSGSGTSGSNGWDTVRVSIPGLAGMNNVRFRILFRANGSAQHDGFAIDDFTIKGQPDISVAGLSNPLQGCNPVNSISVKIQNRSIEDVDLSKTPITVQIALSGPKTGNYTTILNSGILKGNAFIIATLPSGGLKMDVTGAYAFNISATMAGDVRLSNNTLVQTVNVSGTPPPAPLAIPYFQDFNNAISGQDPLAAIGWGPNPLASTGVPYYGSNRAARIGGALGAGVNYFSTQSPKISGITSNTYVVFDYRLDNGNRTFTSIGGAKVYVQLQLDCDTAYRTLMQLDSSTTKFFTNDGASPDFYKSVFLPLSQYQGHDVKVRFMIRSVGAPAVTLFIDNFGVREVRPVDIAITGAGPGNTNYRCGGNQGVSVKLSNAGLEVLNLAVNKVQVTVKTTDPNGNKQTFTRLISKGVIPINGDSVFVIDPANFNMHAQGIYHYEAYGKLLIAGIDSKPGNDTIRSTSEVKSIAPTPFYIKAQDITDSRSIWDTDFRSIWLRFTGQFRVNYLYQHQDAALRAQLHRDKNSAYIISQPIGPVKPTDHLFFDYYFQNPDSTRANLAQTQAYIEAFASVDCGVTYTSLGRLDASNHVAVSGFRKLFFSLSAFAGKNVVIKIVAGSQNNSSLMVNINNFEIKPQGADIDVKEIIVPTALCAGFNGASVLAVKLHNKGTQPLNFSATPVTVTLKEALLTFGSYNTVVNTGTLAVDSTIIVTVTNNYNFNQGGMHHFKAFTTMPGNVVHARDTVRTFKWSDPAQTVPYFEDFSTNMTAVWLEEPGESNMDQHSYSLRPDTRYFDQHQAYKKNKSRQTILTPPIQGITPNTRLIFDLYDFLNNTLWGDPVPQFSGLPSPPHPFAGSRHKLEIQALVNCGQSTVSLWTLDSANYRPIGNAYKAYIDLTPVAGHQNVKFRFILHIDTLATYYPHFIIDNIEIKNTGPVDLAMQELVVPGSGCAGNNRVKMVVKNVGIAPVTSIPVSYTLTNQLPVTETIQRILQPHDTLHYYFQTAPNLYANFKHYFTGAVNHPQDQNVVNNVETLPNYVERKAPFIAPYSNNFNGIIDPELVLSVHHGHVLKNQPPFADVYIASGAVNFINDGQRQWNGYAPRVAWKKTGPGGTVTPYDAWELNKTYIVSASMCIDATNLSRPELLFSLKQTYCNLPEDSWFRVLVNGVQVSPNYNPVTASSDPFANHTLDLSAFGGTVFTITFQSSTANRTYNSSVAVCAGDKALLDNLTIRQKVNTALDLGVLAVRYSPDTYCNQNSKATAEIKNLNTTNVDFSVNPLTLVLDATGGITRKDTLVINSGVLLAQATQVFRFAKPLDLSAPGTYNFAVNLQMPGDAIASNNQKTQSIITPNALAIPFLENFNNFNATGYTNSAGFTVSNQHSPLATNKYASFKNQYDTWNIVNYLTTPKLGNITANTALLFDFRHFSGISGGSAGFQLLNGAFKDSVYVQVSDDCGYSFTTLYAFDNASVLPSLPFQKMQFSLGAFAGKNIRVRLLVKMLQQDHYVNIDNLEIKELPSPLAVTALYEPQTGCTTAEKVILTLKNNGTATYNLSQNPLTLHAVVSGPNPQNYSLPLTTGSIAAFAEKRFTLATNFAMTQQGAYTFKTFLKQGNTVVSDTARFIRQRNTPLALPYKETFNVPVIDSLKTWKYKGFKISHSSVSGGRISFYGEGVDTATLQSPVIQLPTNTTFLKFNYKLTEYLHGIGHFPFNPGGSSSRLEVQVSTDCGSTFTTIQVLNTTTAIFGDPWPDPTWVSLLPYAGQAISVRFVAFRDNRMFWAEMDDVEIVEMTGLDAQVLAIMEPEINACTDTLQPVKVVVRNNGPLAFANIPLNIDVNQDTTLTQLISIPAFTTDTISFTGFSTMAGGNFDLTATAVLTGDMKPNDNSRSARVRIMQRPTVDLGGDDCVELGGSKILVAGKPNMIYLWNTGATTNSITVSTTGVYSVTVWDPNTGCDASDQVTIRVGQNPAVNLGPDQTSCGQPVVLDAGPGLNYLWSTGAKTQTISVTKSDTIIARVFNPVTGCSSQDTVVVKFNPLPIVDLGAPKNICAGDSIILNAYDQPGFTYEWKDLSGTLLSTDSVLTMRTAGIYSVKKTSLFGCVKSDTVAVNVHNLPIASLGTDTTFCTGSQVVLNAQQGTGYTYRWLKNGMVITGETTDSLPVNAIGNYAVEITNANGCLTTSAAIQIAEVPLPTPLISSAAGYTFCAGDSVTLKVPRNSGNTYQWQLNGMDLAGKTDTSLVVTAAGNYTLRETNAGGCSQSSVAAQVQVTARPVPVINALGATNVCQGQSVALFTTTSGTYQWRYNGADITGANQPTFIASQTGKYQLRVTNAVGCADTSQSLNINVYALPVAGISHTGPATFCAGDSVALTAGTGSGWNYQWSHNGIAIPGATAATFMAKQAGNYRVEVSVNGVCNQVSAPTVITVLPKPVATITQTGNMLIASSGSTYKWFLNGNMIPGATAQTHQPTASGLYKVEVTDGACNDVSQEVQVTLTGVSPEWVATSIKVYPNPGSGLFNLEITDSKTGEVSLMVRDLTGRLIRKQTLKKSGNELHYKLDLQHLPAGMYVLEMNRNGSLRIKKLIIE</sequence>
<dbReference type="EMBL" id="JAEHFX010000004">
    <property type="protein sequence ID" value="MBK0403238.1"/>
    <property type="molecule type" value="Genomic_DNA"/>
</dbReference>
<dbReference type="Gene3D" id="2.60.120.260">
    <property type="entry name" value="Galactose-binding domain-like"/>
    <property type="match status" value="1"/>
</dbReference>
<gene>
    <name evidence="3" type="ORF">I5M27_09590</name>
</gene>
<evidence type="ECO:0000313" key="4">
    <source>
        <dbReference type="Proteomes" id="UP000644147"/>
    </source>
</evidence>
<evidence type="ECO:0000256" key="1">
    <source>
        <dbReference type="SAM" id="SignalP"/>
    </source>
</evidence>
<dbReference type="RefSeq" id="WP_200505993.1">
    <property type="nucleotide sequence ID" value="NZ_JAEHFX010000004.1"/>
</dbReference>
<evidence type="ECO:0000259" key="2">
    <source>
        <dbReference type="Pfam" id="PF18962"/>
    </source>
</evidence>